<evidence type="ECO:0000256" key="1">
    <source>
        <dbReference type="ARBA" id="ARBA00004651"/>
    </source>
</evidence>
<dbReference type="PANTHER" id="PTHR43386:SF1">
    <property type="entry name" value="D,D-DIPEPTIDE TRANSPORT SYSTEM PERMEASE PROTEIN DDPC-RELATED"/>
    <property type="match status" value="1"/>
</dbReference>
<evidence type="ECO:0000256" key="3">
    <source>
        <dbReference type="ARBA" id="ARBA00022475"/>
    </source>
</evidence>
<evidence type="ECO:0000313" key="10">
    <source>
        <dbReference type="EMBL" id="MCS5736309.1"/>
    </source>
</evidence>
<dbReference type="InterPro" id="IPR050366">
    <property type="entry name" value="BP-dependent_transpt_permease"/>
</dbReference>
<feature type="transmembrane region" description="Helical" evidence="7">
    <location>
        <begin position="40"/>
        <end position="65"/>
    </location>
</feature>
<evidence type="ECO:0000256" key="7">
    <source>
        <dbReference type="RuleBase" id="RU363032"/>
    </source>
</evidence>
<keyword evidence="3" id="KW-1003">Cell membrane</keyword>
<evidence type="ECO:0000259" key="9">
    <source>
        <dbReference type="PROSITE" id="PS50928"/>
    </source>
</evidence>
<feature type="transmembrane region" description="Helical" evidence="7">
    <location>
        <begin position="114"/>
        <end position="139"/>
    </location>
</feature>
<gene>
    <name evidence="10" type="ORF">N1032_21460</name>
</gene>
<comment type="caution">
    <text evidence="10">The sequence shown here is derived from an EMBL/GenBank/DDBJ whole genome shotgun (WGS) entry which is preliminary data.</text>
</comment>
<keyword evidence="5 7" id="KW-1133">Transmembrane helix</keyword>
<dbReference type="InterPro" id="IPR000515">
    <property type="entry name" value="MetI-like"/>
</dbReference>
<dbReference type="Pfam" id="PF00528">
    <property type="entry name" value="BPD_transp_1"/>
    <property type="match status" value="1"/>
</dbReference>
<dbReference type="Proteomes" id="UP001165586">
    <property type="component" value="Unassembled WGS sequence"/>
</dbReference>
<keyword evidence="6 7" id="KW-0472">Membrane</keyword>
<comment type="similarity">
    <text evidence="7">Belongs to the binding-protein-dependent transport system permease family.</text>
</comment>
<evidence type="ECO:0000256" key="2">
    <source>
        <dbReference type="ARBA" id="ARBA00022448"/>
    </source>
</evidence>
<dbReference type="PANTHER" id="PTHR43386">
    <property type="entry name" value="OLIGOPEPTIDE TRANSPORT SYSTEM PERMEASE PROTEIN APPC"/>
    <property type="match status" value="1"/>
</dbReference>
<evidence type="ECO:0000256" key="4">
    <source>
        <dbReference type="ARBA" id="ARBA00022692"/>
    </source>
</evidence>
<evidence type="ECO:0000313" key="11">
    <source>
        <dbReference type="Proteomes" id="UP001165586"/>
    </source>
</evidence>
<keyword evidence="2 7" id="KW-0813">Transport</keyword>
<dbReference type="CDD" id="cd06261">
    <property type="entry name" value="TM_PBP2"/>
    <property type="match status" value="1"/>
</dbReference>
<keyword evidence="11" id="KW-1185">Reference proteome</keyword>
<dbReference type="InterPro" id="IPR035906">
    <property type="entry name" value="MetI-like_sf"/>
</dbReference>
<dbReference type="Gene3D" id="1.10.3720.10">
    <property type="entry name" value="MetI-like"/>
    <property type="match status" value="1"/>
</dbReference>
<reference evidence="10" key="1">
    <citation type="submission" date="2022-08" db="EMBL/GenBank/DDBJ databases">
        <authorList>
            <person name="Deng Y."/>
            <person name="Han X.-F."/>
            <person name="Zhang Y.-Q."/>
        </authorList>
    </citation>
    <scope>NUCLEOTIDE SEQUENCE</scope>
    <source>
        <strain evidence="10">CPCC 203386</strain>
    </source>
</reference>
<evidence type="ECO:0000256" key="8">
    <source>
        <dbReference type="SAM" id="MobiDB-lite"/>
    </source>
</evidence>
<feature type="transmembrane region" description="Helical" evidence="7">
    <location>
        <begin position="180"/>
        <end position="200"/>
    </location>
</feature>
<evidence type="ECO:0000256" key="5">
    <source>
        <dbReference type="ARBA" id="ARBA00022989"/>
    </source>
</evidence>
<protein>
    <submittedName>
        <fullName evidence="10">ABC transporter permease</fullName>
    </submittedName>
</protein>
<comment type="subcellular location">
    <subcellularLocation>
        <location evidence="1 7">Cell membrane</location>
        <topology evidence="1 7">Multi-pass membrane protein</topology>
    </subcellularLocation>
</comment>
<feature type="transmembrane region" description="Helical" evidence="7">
    <location>
        <begin position="146"/>
        <end position="168"/>
    </location>
</feature>
<feature type="domain" description="ABC transmembrane type-1" evidence="9">
    <location>
        <begin position="110"/>
        <end position="309"/>
    </location>
</feature>
<dbReference type="RefSeq" id="WP_259542193.1">
    <property type="nucleotide sequence ID" value="NZ_JANLCJ010000015.1"/>
</dbReference>
<dbReference type="PROSITE" id="PS50928">
    <property type="entry name" value="ABC_TM1"/>
    <property type="match status" value="1"/>
</dbReference>
<sequence>MTVLARRDSIPKLTGPDRGPKDPASGTAAARRRAFFRDPATIAGLALIGLVLLGAIAAPLVAAIVGHGPIEQFPDESLSDTGLPISGGNGFLLGADDSGRDVFVRTLYGAQVSLFIGIVSTTIALVVGTAVGLIAGFVGGRTDNTLSAFTDIALAFPFLITALSVVTLNRGPQGDDVIDPAWVVIGIVALFSWTYFARLVRGLVIEIKQRSFIHAAIGSGAGRTRIILTEILPNVLPAAIIYWAVQLPANIIGEASLSFLGVGIKAPTPSWGTMIANAQQTGLYQYQPWLLLAPAISLFITILGFNLVSTQLRRRFDPTSTGK</sequence>
<dbReference type="SUPFAM" id="SSF161098">
    <property type="entry name" value="MetI-like"/>
    <property type="match status" value="1"/>
</dbReference>
<name>A0ABT2H8Q1_9MICO</name>
<proteinExistence type="inferred from homology"/>
<accession>A0ABT2H8Q1</accession>
<dbReference type="EMBL" id="JANLCJ010000015">
    <property type="protein sequence ID" value="MCS5736309.1"/>
    <property type="molecule type" value="Genomic_DNA"/>
</dbReference>
<keyword evidence="4 7" id="KW-0812">Transmembrane</keyword>
<evidence type="ECO:0000256" key="6">
    <source>
        <dbReference type="ARBA" id="ARBA00023136"/>
    </source>
</evidence>
<organism evidence="10 11">
    <name type="scientific">Herbiconiux daphne</name>
    <dbReference type="NCBI Taxonomy" id="2970914"/>
    <lineage>
        <taxon>Bacteria</taxon>
        <taxon>Bacillati</taxon>
        <taxon>Actinomycetota</taxon>
        <taxon>Actinomycetes</taxon>
        <taxon>Micrococcales</taxon>
        <taxon>Microbacteriaceae</taxon>
        <taxon>Herbiconiux</taxon>
    </lineage>
</organism>
<feature type="compositionally biased region" description="Basic and acidic residues" evidence="8">
    <location>
        <begin position="1"/>
        <end position="10"/>
    </location>
</feature>
<feature type="transmembrane region" description="Helical" evidence="7">
    <location>
        <begin position="289"/>
        <end position="308"/>
    </location>
</feature>
<feature type="region of interest" description="Disordered" evidence="8">
    <location>
        <begin position="1"/>
        <end position="28"/>
    </location>
</feature>
<feature type="transmembrane region" description="Helical" evidence="7">
    <location>
        <begin position="226"/>
        <end position="245"/>
    </location>
</feature>